<keyword evidence="2" id="KW-1185">Reference proteome</keyword>
<gene>
    <name evidence="1" type="ORF">DEBURN_LOCUS8300</name>
</gene>
<sequence length="282" mass="32601">MNTRTFHKLHYAYGKTPITTTVINFNGLKFIPIPKLIKDLFQFKSPLPKRFSTISFNWNPNKDPFKIPINQKQNPISIYYKNRKNYISPSKSILFNSHIIFGNSRIKTGFPLIIKSCNNTIRSFTSKPSFNKSISPPSNDLKKNLMVDRLYDSSIKQIQMAYDNNYNDFKYQLDGYIDSSSSSIKFFEPHSVSSRSIVLGALQKENSVTIEYWMSGITGKKVSVKAIGSFDQDDLKIKDIIVYWPHAGKKIKIPTKFELDGYKFPTQSPKIFEAEYRDIKKE</sequence>
<name>A0A9N9BPR0_9GLOM</name>
<organism evidence="1 2">
    <name type="scientific">Diversispora eburnea</name>
    <dbReference type="NCBI Taxonomy" id="1213867"/>
    <lineage>
        <taxon>Eukaryota</taxon>
        <taxon>Fungi</taxon>
        <taxon>Fungi incertae sedis</taxon>
        <taxon>Mucoromycota</taxon>
        <taxon>Glomeromycotina</taxon>
        <taxon>Glomeromycetes</taxon>
        <taxon>Diversisporales</taxon>
        <taxon>Diversisporaceae</taxon>
        <taxon>Diversispora</taxon>
    </lineage>
</organism>
<protein>
    <submittedName>
        <fullName evidence="1">7665_t:CDS:1</fullName>
    </submittedName>
</protein>
<dbReference type="AlphaFoldDB" id="A0A9N9BPR0"/>
<proteinExistence type="predicted"/>
<dbReference type="Proteomes" id="UP000789706">
    <property type="component" value="Unassembled WGS sequence"/>
</dbReference>
<dbReference type="OrthoDB" id="2341175at2759"/>
<comment type="caution">
    <text evidence="1">The sequence shown here is derived from an EMBL/GenBank/DDBJ whole genome shotgun (WGS) entry which is preliminary data.</text>
</comment>
<dbReference type="EMBL" id="CAJVPK010001188">
    <property type="protein sequence ID" value="CAG8575413.1"/>
    <property type="molecule type" value="Genomic_DNA"/>
</dbReference>
<accession>A0A9N9BPR0</accession>
<reference evidence="1" key="1">
    <citation type="submission" date="2021-06" db="EMBL/GenBank/DDBJ databases">
        <authorList>
            <person name="Kallberg Y."/>
            <person name="Tangrot J."/>
            <person name="Rosling A."/>
        </authorList>
    </citation>
    <scope>NUCLEOTIDE SEQUENCE</scope>
    <source>
        <strain evidence="1">AZ414A</strain>
    </source>
</reference>
<evidence type="ECO:0000313" key="1">
    <source>
        <dbReference type="EMBL" id="CAG8575413.1"/>
    </source>
</evidence>
<evidence type="ECO:0000313" key="2">
    <source>
        <dbReference type="Proteomes" id="UP000789706"/>
    </source>
</evidence>